<gene>
    <name evidence="3" type="ORF">LA66_08555</name>
</gene>
<keyword evidence="2" id="KW-0732">Signal</keyword>
<comment type="caution">
    <text evidence="3">The sequence shown here is derived from an EMBL/GenBank/DDBJ whole genome shotgun (WGS) entry which is preliminary data.</text>
</comment>
<dbReference type="Proteomes" id="UP000030826">
    <property type="component" value="Unassembled WGS sequence"/>
</dbReference>
<evidence type="ECO:0000256" key="2">
    <source>
        <dbReference type="SAM" id="SignalP"/>
    </source>
</evidence>
<evidence type="ECO:0000313" key="4">
    <source>
        <dbReference type="Proteomes" id="UP000030826"/>
    </source>
</evidence>
<dbReference type="AlphaFoldDB" id="A0A0B1Q754"/>
<feature type="signal peptide" evidence="2">
    <location>
        <begin position="1"/>
        <end position="24"/>
    </location>
</feature>
<feature type="compositionally biased region" description="Basic and acidic residues" evidence="1">
    <location>
        <begin position="42"/>
        <end position="58"/>
    </location>
</feature>
<proteinExistence type="predicted"/>
<feature type="region of interest" description="Disordered" evidence="1">
    <location>
        <begin position="38"/>
        <end position="58"/>
    </location>
</feature>
<protein>
    <submittedName>
        <fullName evidence="3">Uncharacterized protein</fullName>
    </submittedName>
</protein>
<sequence length="114" mass="12365">MLKTLLAAALVAGVVGGAALPAQAQGIMIGPDGVRVVNPNETEGRQRDGDMRRDMPRGEISEREAVRIARGEGLREVDDVSRTRSAYRVEGIDRRGDDIRVDVDRRDGSVIGVR</sequence>
<dbReference type="EMBL" id="JRFJ01000002">
    <property type="protein sequence ID" value="KHJ54635.1"/>
    <property type="molecule type" value="Genomic_DNA"/>
</dbReference>
<dbReference type="OrthoDB" id="8160865at2"/>
<evidence type="ECO:0000256" key="1">
    <source>
        <dbReference type="SAM" id="MobiDB-lite"/>
    </source>
</evidence>
<accession>A0A0B1Q754</accession>
<feature type="chain" id="PRO_5002080462" evidence="2">
    <location>
        <begin position="25"/>
        <end position="114"/>
    </location>
</feature>
<name>A0A0B1Q754_9HYPH</name>
<reference evidence="3 4" key="1">
    <citation type="submission" date="2014-09" db="EMBL/GenBank/DDBJ databases">
        <title>Isolation and characterization of Aurantimonas altamirensis ON-56566 from clinical sample following a dog bite.</title>
        <authorList>
            <person name="Eshaghi A."/>
            <person name="Li A."/>
            <person name="Shahinas D."/>
            <person name="Bahn P."/>
            <person name="Kus J.V."/>
            <person name="Patel S.N."/>
        </authorList>
    </citation>
    <scope>NUCLEOTIDE SEQUENCE [LARGE SCALE GENOMIC DNA]</scope>
    <source>
        <strain evidence="3 4">ON-56566</strain>
    </source>
</reference>
<evidence type="ECO:0000313" key="3">
    <source>
        <dbReference type="EMBL" id="KHJ54635.1"/>
    </source>
</evidence>
<organism evidence="3 4">
    <name type="scientific">Aureimonas altamirensis</name>
    <dbReference type="NCBI Taxonomy" id="370622"/>
    <lineage>
        <taxon>Bacteria</taxon>
        <taxon>Pseudomonadati</taxon>
        <taxon>Pseudomonadota</taxon>
        <taxon>Alphaproteobacteria</taxon>
        <taxon>Hyphomicrobiales</taxon>
        <taxon>Aurantimonadaceae</taxon>
        <taxon>Aureimonas</taxon>
    </lineage>
</organism>
<dbReference type="RefSeq" id="WP_039192673.1">
    <property type="nucleotide sequence ID" value="NZ_JRFJ01000002.1"/>
</dbReference>